<keyword evidence="2" id="KW-1185">Reference proteome</keyword>
<reference evidence="1 2" key="1">
    <citation type="journal article" date="2020" name="bioRxiv">
        <title>Sequence and annotation of 42 cannabis genomes reveals extensive copy number variation in cannabinoid synthesis and pathogen resistance genes.</title>
        <authorList>
            <person name="Mckernan K.J."/>
            <person name="Helbert Y."/>
            <person name="Kane L.T."/>
            <person name="Ebling H."/>
            <person name="Zhang L."/>
            <person name="Liu B."/>
            <person name="Eaton Z."/>
            <person name="Mclaughlin S."/>
            <person name="Kingan S."/>
            <person name="Baybayan P."/>
            <person name="Concepcion G."/>
            <person name="Jordan M."/>
            <person name="Riva A."/>
            <person name="Barbazuk W."/>
            <person name="Harkins T."/>
        </authorList>
    </citation>
    <scope>NUCLEOTIDE SEQUENCE [LARGE SCALE GENOMIC DNA]</scope>
    <source>
        <strain evidence="2">cv. Jamaican Lion 4</strain>
        <tissue evidence="1">Leaf</tissue>
    </source>
</reference>
<evidence type="ECO:0000313" key="2">
    <source>
        <dbReference type="Proteomes" id="UP000583929"/>
    </source>
</evidence>
<proteinExistence type="predicted"/>
<dbReference type="EMBL" id="JAATIQ010000552">
    <property type="protein sequence ID" value="KAF4351646.1"/>
    <property type="molecule type" value="Genomic_DNA"/>
</dbReference>
<protein>
    <submittedName>
        <fullName evidence="1">Uncharacterized protein</fullName>
    </submittedName>
</protein>
<gene>
    <name evidence="1" type="ORF">G4B88_025092</name>
</gene>
<accession>A0A7J6E010</accession>
<evidence type="ECO:0000313" key="1">
    <source>
        <dbReference type="EMBL" id="KAF4351646.1"/>
    </source>
</evidence>
<organism evidence="1 2">
    <name type="scientific">Cannabis sativa</name>
    <name type="common">Hemp</name>
    <name type="synonym">Marijuana</name>
    <dbReference type="NCBI Taxonomy" id="3483"/>
    <lineage>
        <taxon>Eukaryota</taxon>
        <taxon>Viridiplantae</taxon>
        <taxon>Streptophyta</taxon>
        <taxon>Embryophyta</taxon>
        <taxon>Tracheophyta</taxon>
        <taxon>Spermatophyta</taxon>
        <taxon>Magnoliopsida</taxon>
        <taxon>eudicotyledons</taxon>
        <taxon>Gunneridae</taxon>
        <taxon>Pentapetalae</taxon>
        <taxon>rosids</taxon>
        <taxon>fabids</taxon>
        <taxon>Rosales</taxon>
        <taxon>Cannabaceae</taxon>
        <taxon>Cannabis</taxon>
    </lineage>
</organism>
<name>A0A7J6E010_CANSA</name>
<comment type="caution">
    <text evidence="1">The sequence shown here is derived from an EMBL/GenBank/DDBJ whole genome shotgun (WGS) entry which is preliminary data.</text>
</comment>
<sequence>MGSNVRDLVALTNEALSINLLFISKLGIFHPKVVAQNVLLSNCSLDPISIYMKKKSSNEQDSYLYKW</sequence>
<dbReference type="Proteomes" id="UP000583929">
    <property type="component" value="Unassembled WGS sequence"/>
</dbReference>
<dbReference type="AlphaFoldDB" id="A0A7J6E010"/>